<comment type="caution">
    <text evidence="7">The sequence shown here is derived from an EMBL/GenBank/DDBJ whole genome shotgun (WGS) entry which is preliminary data.</text>
</comment>
<name>A0ABX2N3W9_9SPHN</name>
<evidence type="ECO:0000256" key="4">
    <source>
        <dbReference type="ARBA" id="ARBA00022989"/>
    </source>
</evidence>
<gene>
    <name evidence="7" type="ORF">HUO14_10345</name>
</gene>
<feature type="transmembrane region" description="Helical" evidence="6">
    <location>
        <begin position="14"/>
        <end position="36"/>
    </location>
</feature>
<comment type="similarity">
    <text evidence="2">Belongs to the TspO/BZRP family.</text>
</comment>
<dbReference type="Pfam" id="PF03073">
    <property type="entry name" value="TspO_MBR"/>
    <property type="match status" value="1"/>
</dbReference>
<protein>
    <submittedName>
        <fullName evidence="7">Tryptophan-rich sensory protein</fullName>
    </submittedName>
</protein>
<evidence type="ECO:0000256" key="3">
    <source>
        <dbReference type="ARBA" id="ARBA00022692"/>
    </source>
</evidence>
<evidence type="ECO:0000256" key="2">
    <source>
        <dbReference type="ARBA" id="ARBA00007524"/>
    </source>
</evidence>
<dbReference type="PANTHER" id="PTHR10057">
    <property type="entry name" value="PERIPHERAL-TYPE BENZODIAZEPINE RECEPTOR"/>
    <property type="match status" value="1"/>
</dbReference>
<evidence type="ECO:0000256" key="1">
    <source>
        <dbReference type="ARBA" id="ARBA00004141"/>
    </source>
</evidence>
<feature type="transmembrane region" description="Helical" evidence="6">
    <location>
        <begin position="91"/>
        <end position="110"/>
    </location>
</feature>
<dbReference type="EMBL" id="JABWMH010000003">
    <property type="protein sequence ID" value="NVD28303.1"/>
    <property type="molecule type" value="Genomic_DNA"/>
</dbReference>
<dbReference type="CDD" id="cd15904">
    <property type="entry name" value="TSPO_MBR"/>
    <property type="match status" value="1"/>
</dbReference>
<dbReference type="InterPro" id="IPR004307">
    <property type="entry name" value="TspO_MBR"/>
</dbReference>
<organism evidence="7 8">
    <name type="scientific">Parasphingorhabdus flavimaris</name>
    <dbReference type="NCBI Taxonomy" id="266812"/>
    <lineage>
        <taxon>Bacteria</taxon>
        <taxon>Pseudomonadati</taxon>
        <taxon>Pseudomonadota</taxon>
        <taxon>Alphaproteobacteria</taxon>
        <taxon>Sphingomonadales</taxon>
        <taxon>Sphingomonadaceae</taxon>
        <taxon>Parasphingorhabdus</taxon>
    </lineage>
</organism>
<evidence type="ECO:0000256" key="6">
    <source>
        <dbReference type="SAM" id="Phobius"/>
    </source>
</evidence>
<dbReference type="PANTHER" id="PTHR10057:SF0">
    <property type="entry name" value="TRANSLOCATOR PROTEIN"/>
    <property type="match status" value="1"/>
</dbReference>
<feature type="transmembrane region" description="Helical" evidence="6">
    <location>
        <begin position="56"/>
        <end position="79"/>
    </location>
</feature>
<evidence type="ECO:0000313" key="8">
    <source>
        <dbReference type="Proteomes" id="UP000652427"/>
    </source>
</evidence>
<feature type="transmembrane region" description="Helical" evidence="6">
    <location>
        <begin position="116"/>
        <end position="135"/>
    </location>
</feature>
<keyword evidence="4 6" id="KW-1133">Transmembrane helix</keyword>
<evidence type="ECO:0000313" key="7">
    <source>
        <dbReference type="EMBL" id="NVD28303.1"/>
    </source>
</evidence>
<evidence type="ECO:0000256" key="5">
    <source>
        <dbReference type="ARBA" id="ARBA00023136"/>
    </source>
</evidence>
<dbReference type="PIRSF" id="PIRSF005859">
    <property type="entry name" value="PBR"/>
    <property type="match status" value="1"/>
</dbReference>
<keyword evidence="5 6" id="KW-0472">Membrane</keyword>
<dbReference type="InterPro" id="IPR038330">
    <property type="entry name" value="TspO/MBR-related_sf"/>
</dbReference>
<sequence length="182" mass="20452">MNQIASKGQLRMSLFRWILFIVPITVLLGFMFSQFANSGEENRWFQSLVKPAAQPPGWAFGAAWALLYTLMGTAFAMVLHARGAPLRVPAIILYLVQYALNLFWPILFFGMHQVSAAFWFLVIIFLVALATTVVFGRIRKAAAWLMVPYLAWLCFAAVLNKEIDWLNPGAETLVVPAARSQI</sequence>
<proteinExistence type="inferred from homology"/>
<reference evidence="7 8" key="1">
    <citation type="submission" date="2020-06" db="EMBL/GenBank/DDBJ databases">
        <authorList>
            <person name="Kim S.-J."/>
            <person name="Park S.-J."/>
        </authorList>
    </citation>
    <scope>NUCLEOTIDE SEQUENCE [LARGE SCALE GENOMIC DNA]</scope>
    <source>
        <strain evidence="7 8">SW-151</strain>
    </source>
</reference>
<dbReference type="Proteomes" id="UP000652427">
    <property type="component" value="Unassembled WGS sequence"/>
</dbReference>
<feature type="transmembrane region" description="Helical" evidence="6">
    <location>
        <begin position="142"/>
        <end position="159"/>
    </location>
</feature>
<keyword evidence="3 6" id="KW-0812">Transmembrane</keyword>
<comment type="subcellular location">
    <subcellularLocation>
        <location evidence="1">Membrane</location>
        <topology evidence="1">Multi-pass membrane protein</topology>
    </subcellularLocation>
</comment>
<dbReference type="RefSeq" id="WP_176279821.1">
    <property type="nucleotide sequence ID" value="NZ_JABWMH010000003.1"/>
</dbReference>
<accession>A0ABX2N3W9</accession>
<dbReference type="Gene3D" id="1.20.1260.100">
    <property type="entry name" value="TspO/MBR protein"/>
    <property type="match status" value="1"/>
</dbReference>
<keyword evidence="8" id="KW-1185">Reference proteome</keyword>